<keyword evidence="2" id="KW-0547">Nucleotide-binding</keyword>
<proteinExistence type="predicted"/>
<evidence type="ECO:0000259" key="1">
    <source>
        <dbReference type="PROSITE" id="PS50843"/>
    </source>
</evidence>
<keyword evidence="2" id="KW-0067">ATP-binding</keyword>
<geneLocation type="plasmid" evidence="3">
    <name>ppmra301</name>
</geneLocation>
<sequence length="609" mass="68756">MAVQETPIKKLTHSNAVDAGIVEHNGRFVIVNGKNGEIIENCNGWGYKTREKALKFLQANFDYKPKKAELIKDNVDSAVKEWKNGAIEVKQVIHSQKVTARQKPIHLANITKKYEFEDLALVKVKMKKGDRYIIVDRSNKVVDNCNGYGYRSKNKAIAYLNSLYKTTEKKGKHKKANKVFNTQLRSALSESQEEIDWSKVKLNAEQHKAIELIEKGENVFLTGSAGTGKSFLLKYIIHKFNDDYTRVCAPTGRAAVNVGGTTIHRLLHLKLSTDTINDHPTTMPKSLRGTHRVILDEVSMVRANIFKWLSESLRLAEKENKQPIQLIVVGDFYQLPPIVSTDYERQYFAGGKEYAFNSDEWASWHFKPVIFRNIVRQDNPDFIEALNKIRVGDASGIEFFNKNAATNEIDQAITLTSRNATAEKINREKLSQIKEPVHTFISESEGKISDSEKPVPDKIELKIGTQVVATANGENYNNGDIGIVTGFGNNGSVEVKFAPNRPAIHIKPKEWKVYDYLASDKGAYLKTMIGSYVQIPLKLGYAITIHKSQGQTYSRVNVQPAGWSNGLLYVSLSRCRKVDSMYLSSYLSRNMVKTSPYVNDFYSSLEKLN</sequence>
<keyword evidence="2" id="KW-0614">Plasmid</keyword>
<dbReference type="SUPFAM" id="SSF52540">
    <property type="entry name" value="P-loop containing nucleoside triphosphate hydrolases"/>
    <property type="match status" value="2"/>
</dbReference>
<protein>
    <submittedName>
        <fullName evidence="2">Helicase</fullName>
    </submittedName>
</protein>
<dbReference type="Pfam" id="PF05970">
    <property type="entry name" value="PIF1"/>
    <property type="match status" value="1"/>
</dbReference>
<evidence type="ECO:0000313" key="2">
    <source>
        <dbReference type="EMBL" id="QDD71312.1"/>
    </source>
</evidence>
<dbReference type="RefSeq" id="WP_139962608.1">
    <property type="nucleotide sequence ID" value="NZ_CP029755.1"/>
</dbReference>
<dbReference type="CDD" id="cd18809">
    <property type="entry name" value="SF1_C_RecD"/>
    <property type="match status" value="1"/>
</dbReference>
<accession>A0A5E8CR18</accession>
<dbReference type="PANTHER" id="PTHR47642">
    <property type="entry name" value="ATP-DEPENDENT DNA HELICASE"/>
    <property type="match status" value="1"/>
</dbReference>
<dbReference type="Gene3D" id="3.40.50.300">
    <property type="entry name" value="P-loop containing nucleotide triphosphate hydrolases"/>
    <property type="match status" value="2"/>
</dbReference>
<dbReference type="GO" id="GO:0006281">
    <property type="term" value="P:DNA repair"/>
    <property type="evidence" value="ECO:0007669"/>
    <property type="project" value="InterPro"/>
</dbReference>
<dbReference type="EMBL" id="CP029755">
    <property type="protein sequence ID" value="QDD71312.1"/>
    <property type="molecule type" value="Genomic_DNA"/>
</dbReference>
<gene>
    <name evidence="2" type="ORF">DM298_10565</name>
</gene>
<dbReference type="InterPro" id="IPR010285">
    <property type="entry name" value="DNA_helicase_pif1-like_DEAD"/>
</dbReference>
<dbReference type="PANTHER" id="PTHR47642:SF5">
    <property type="entry name" value="ATP-DEPENDENT DNA HELICASE"/>
    <property type="match status" value="1"/>
</dbReference>
<organism evidence="2 3">
    <name type="scientific">Lactobacillus amylovorus</name>
    <dbReference type="NCBI Taxonomy" id="1604"/>
    <lineage>
        <taxon>Bacteria</taxon>
        <taxon>Bacillati</taxon>
        <taxon>Bacillota</taxon>
        <taxon>Bacilli</taxon>
        <taxon>Lactobacillales</taxon>
        <taxon>Lactobacillaceae</taxon>
        <taxon>Lactobacillus</taxon>
    </lineage>
</organism>
<dbReference type="PROSITE" id="PS50843">
    <property type="entry name" value="EXPANSIN_CBD"/>
    <property type="match status" value="1"/>
</dbReference>
<dbReference type="GO" id="GO:0003678">
    <property type="term" value="F:DNA helicase activity"/>
    <property type="evidence" value="ECO:0007669"/>
    <property type="project" value="InterPro"/>
</dbReference>
<name>A0A5E8CR18_LACAM</name>
<keyword evidence="2" id="KW-0378">Hydrolase</keyword>
<dbReference type="InterPro" id="IPR007117">
    <property type="entry name" value="Expansin_CBD"/>
</dbReference>
<dbReference type="InterPro" id="IPR027417">
    <property type="entry name" value="P-loop_NTPase"/>
</dbReference>
<dbReference type="GO" id="GO:0000723">
    <property type="term" value="P:telomere maintenance"/>
    <property type="evidence" value="ECO:0007669"/>
    <property type="project" value="InterPro"/>
</dbReference>
<keyword evidence="2" id="KW-0347">Helicase</keyword>
<dbReference type="Proteomes" id="UP000312326">
    <property type="component" value="Plasmid pPMRA301"/>
</dbReference>
<dbReference type="InterPro" id="IPR051055">
    <property type="entry name" value="PIF1_helicase"/>
</dbReference>
<dbReference type="AlphaFoldDB" id="A0A5E8CR18"/>
<evidence type="ECO:0000313" key="3">
    <source>
        <dbReference type="Proteomes" id="UP000312326"/>
    </source>
</evidence>
<reference evidence="2 3" key="1">
    <citation type="submission" date="2018-06" db="EMBL/GenBank/DDBJ databases">
        <title>Complete genome sequnece of Lactobacillus amylovorus PMRA3.</title>
        <authorList>
            <person name="Nam Y.-D."/>
            <person name="Chung W.-H."/>
            <person name="Park Y.S."/>
            <person name="Kang J."/>
        </authorList>
    </citation>
    <scope>NUCLEOTIDE SEQUENCE [LARGE SCALE GENOMIC DNA]</scope>
    <source>
        <strain evidence="2 3">PMRA3</strain>
        <plasmid evidence="3">ppmra301</plasmid>
    </source>
</reference>
<feature type="domain" description="Expansin-like CBD" evidence="1">
    <location>
        <begin position="475"/>
        <end position="571"/>
    </location>
</feature>